<dbReference type="RefSeq" id="WP_109718730.1">
    <property type="nucleotide sequence ID" value="NZ_QEQK01000001.1"/>
</dbReference>
<dbReference type="Gene3D" id="3.30.70.100">
    <property type="match status" value="1"/>
</dbReference>
<dbReference type="Proteomes" id="UP000251800">
    <property type="component" value="Unassembled WGS sequence"/>
</dbReference>
<comment type="caution">
    <text evidence="1">The sequence shown here is derived from an EMBL/GenBank/DDBJ whole genome shotgun (WGS) entry which is preliminary data.</text>
</comment>
<protein>
    <submittedName>
        <fullName evidence="1">DUF1330 domain-containing protein</fullName>
    </submittedName>
</protein>
<dbReference type="AlphaFoldDB" id="A0A363UQX2"/>
<dbReference type="OrthoDB" id="8909581at2"/>
<proteinExistence type="predicted"/>
<gene>
    <name evidence="1" type="ORF">DEH80_01685</name>
</gene>
<dbReference type="InterPro" id="IPR011008">
    <property type="entry name" value="Dimeric_a/b-barrel"/>
</dbReference>
<name>A0A363UQX2_9GAMM</name>
<sequence>MTQRTIDPTPADLKRIASDIPLDTPVTMLNLLRFREQAAYPEDSGQPACSGRAAYARYSEIAIRHVKAVGGEPVVMADVLGRFIGPEDEDWDEMLLVRYPSLSAFLDMVGNADYQAGAVHRTAALADARLIVTRTPD</sequence>
<evidence type="ECO:0000313" key="2">
    <source>
        <dbReference type="Proteomes" id="UP000251800"/>
    </source>
</evidence>
<organism evidence="1 2">
    <name type="scientific">Abyssibacter profundi</name>
    <dbReference type="NCBI Taxonomy" id="2182787"/>
    <lineage>
        <taxon>Bacteria</taxon>
        <taxon>Pseudomonadati</taxon>
        <taxon>Pseudomonadota</taxon>
        <taxon>Gammaproteobacteria</taxon>
        <taxon>Chromatiales</taxon>
        <taxon>Oceanococcaceae</taxon>
        <taxon>Abyssibacter</taxon>
    </lineage>
</organism>
<dbReference type="EMBL" id="QEQK01000001">
    <property type="protein sequence ID" value="PWN57872.1"/>
    <property type="molecule type" value="Genomic_DNA"/>
</dbReference>
<dbReference type="SUPFAM" id="SSF54909">
    <property type="entry name" value="Dimeric alpha+beta barrel"/>
    <property type="match status" value="1"/>
</dbReference>
<reference evidence="1 2" key="1">
    <citation type="submission" date="2018-05" db="EMBL/GenBank/DDBJ databases">
        <title>Abyssibacter profundi OUC007T gen. nov., sp. nov, a marine bacterium isolated from seawater of the Mariana Trench.</title>
        <authorList>
            <person name="Zhou S."/>
        </authorList>
    </citation>
    <scope>NUCLEOTIDE SEQUENCE [LARGE SCALE GENOMIC DNA]</scope>
    <source>
        <strain evidence="1 2">OUC007</strain>
    </source>
</reference>
<accession>A0A363UQX2</accession>
<dbReference type="PANTHER" id="PTHR40257">
    <property type="match status" value="1"/>
</dbReference>
<evidence type="ECO:0000313" key="1">
    <source>
        <dbReference type="EMBL" id="PWN57872.1"/>
    </source>
</evidence>
<dbReference type="PANTHER" id="PTHR40257:SF1">
    <property type="entry name" value="DUF1330 DOMAIN-CONTAINING PROTEIN"/>
    <property type="match status" value="1"/>
</dbReference>
<keyword evidence="2" id="KW-1185">Reference proteome</keyword>